<dbReference type="PROSITE" id="PS51865">
    <property type="entry name" value="PDZ_GRASP"/>
    <property type="match status" value="2"/>
</dbReference>
<evidence type="ECO:0000256" key="3">
    <source>
        <dbReference type="ARBA" id="ARBA00008664"/>
    </source>
</evidence>
<evidence type="ECO:0000256" key="11">
    <source>
        <dbReference type="ARBA" id="ARBA00042228"/>
    </source>
</evidence>
<comment type="similarity">
    <text evidence="3">Belongs to the phospholipase D family.</text>
</comment>
<dbReference type="SUPFAM" id="SSF56024">
    <property type="entry name" value="Phospholipase D/nuclease"/>
    <property type="match status" value="1"/>
</dbReference>
<dbReference type="GO" id="GO:0016042">
    <property type="term" value="P:lipid catabolic process"/>
    <property type="evidence" value="ECO:0007669"/>
    <property type="project" value="UniProtKB-KW"/>
</dbReference>
<feature type="domain" description="PDZ GRASP-type" evidence="16">
    <location>
        <begin position="120"/>
        <end position="209"/>
    </location>
</feature>
<evidence type="ECO:0000256" key="10">
    <source>
        <dbReference type="ARBA" id="ARBA00023136"/>
    </source>
</evidence>
<dbReference type="Gene3D" id="2.30.42.10">
    <property type="match status" value="2"/>
</dbReference>
<keyword evidence="14" id="KW-0862">Zinc</keyword>
<comment type="subcellular location">
    <subcellularLocation>
        <location evidence="2">Golgi apparatus membrane</location>
    </subcellularLocation>
</comment>
<comment type="catalytic activity">
    <reaction evidence="1">
        <text>a 1,2-diacyl-sn-glycero-3-phosphocholine + H2O = a 1,2-diacyl-sn-glycero-3-phosphate + choline + H(+)</text>
        <dbReference type="Rhea" id="RHEA:14445"/>
        <dbReference type="ChEBI" id="CHEBI:15354"/>
        <dbReference type="ChEBI" id="CHEBI:15377"/>
        <dbReference type="ChEBI" id="CHEBI:15378"/>
        <dbReference type="ChEBI" id="CHEBI:57643"/>
        <dbReference type="ChEBI" id="CHEBI:58608"/>
        <dbReference type="EC" id="3.1.4.4"/>
    </reaction>
</comment>
<dbReference type="PANTHER" id="PTHR12893">
    <property type="entry name" value="GOLGI REASSEMBLY STACKING PROTEIN GRASP"/>
    <property type="match status" value="1"/>
</dbReference>
<feature type="binding site" evidence="14">
    <location>
        <position position="17"/>
    </location>
    <ligand>
        <name>Zn(2+)</name>
        <dbReference type="ChEBI" id="CHEBI:29105"/>
    </ligand>
</feature>
<dbReference type="Proteomes" id="UP000663827">
    <property type="component" value="Unassembled WGS sequence"/>
</dbReference>
<evidence type="ECO:0000259" key="15">
    <source>
        <dbReference type="PROSITE" id="PS50035"/>
    </source>
</evidence>
<keyword evidence="9" id="KW-0443">Lipid metabolism</keyword>
<dbReference type="Pfam" id="PF13091">
    <property type="entry name" value="PLDc_2"/>
    <property type="match status" value="1"/>
</dbReference>
<dbReference type="SMART" id="SM00155">
    <property type="entry name" value="PLDc"/>
    <property type="match status" value="1"/>
</dbReference>
<dbReference type="InterPro" id="IPR001736">
    <property type="entry name" value="PLipase_D/transphosphatidylase"/>
</dbReference>
<evidence type="ECO:0000256" key="7">
    <source>
        <dbReference type="ARBA" id="ARBA00022963"/>
    </source>
</evidence>
<protein>
    <recommendedName>
        <fullName evidence="12">Phospholipase D1</fullName>
        <ecNumber evidence="4">3.1.4.4</ecNumber>
    </recommendedName>
    <alternativeName>
        <fullName evidence="11">Choline phosphatase 1</fullName>
    </alternativeName>
    <alternativeName>
        <fullName evidence="13">Phosphatidylcholine-hydrolyzing phospholipase D1</fullName>
    </alternativeName>
</protein>
<dbReference type="SUPFAM" id="SSF50156">
    <property type="entry name" value="PDZ domain-like"/>
    <property type="match status" value="2"/>
</dbReference>
<dbReference type="Gene3D" id="3.30.870.10">
    <property type="entry name" value="Endonuclease Chain A"/>
    <property type="match status" value="1"/>
</dbReference>
<gene>
    <name evidence="17" type="ORF">RDB_LOCUS39230</name>
</gene>
<evidence type="ECO:0000256" key="12">
    <source>
        <dbReference type="ARBA" id="ARBA00074658"/>
    </source>
</evidence>
<evidence type="ECO:0000256" key="14">
    <source>
        <dbReference type="PIRSR" id="PIRSR607583-1"/>
    </source>
</evidence>
<dbReference type="Pfam" id="PF04495">
    <property type="entry name" value="GRASP55_65"/>
    <property type="match status" value="1"/>
</dbReference>
<dbReference type="InterPro" id="IPR025202">
    <property type="entry name" value="PLD-like_dom"/>
</dbReference>
<dbReference type="FunFam" id="3.30.870.10:FF:000011">
    <property type="entry name" value="Phospholipase"/>
    <property type="match status" value="1"/>
</dbReference>
<proteinExistence type="inferred from homology"/>
<feature type="domain" description="PDZ GRASP-type" evidence="16">
    <location>
        <begin position="14"/>
        <end position="114"/>
    </location>
</feature>
<feature type="non-terminal residue" evidence="17">
    <location>
        <position position="1"/>
    </location>
</feature>
<evidence type="ECO:0000256" key="6">
    <source>
        <dbReference type="ARBA" id="ARBA00022801"/>
    </source>
</evidence>
<dbReference type="GO" id="GO:0007030">
    <property type="term" value="P:Golgi organization"/>
    <property type="evidence" value="ECO:0007669"/>
    <property type="project" value="TreeGrafter"/>
</dbReference>
<dbReference type="PANTHER" id="PTHR12893:SF0">
    <property type="entry name" value="GRASP65"/>
    <property type="match status" value="1"/>
</dbReference>
<evidence type="ECO:0000256" key="4">
    <source>
        <dbReference type="ARBA" id="ARBA00012027"/>
    </source>
</evidence>
<dbReference type="EMBL" id="CAJNJQ010000773">
    <property type="protein sequence ID" value="CAE7099197.1"/>
    <property type="molecule type" value="Genomic_DNA"/>
</dbReference>
<dbReference type="FunFam" id="2.30.42.10:FF:000026">
    <property type="entry name" value="Golgi reassembly stacking protein 2"/>
    <property type="match status" value="1"/>
</dbReference>
<keyword evidence="5" id="KW-0677">Repeat</keyword>
<dbReference type="EC" id="3.1.4.4" evidence="4"/>
<dbReference type="PROSITE" id="PS50035">
    <property type="entry name" value="PLD"/>
    <property type="match status" value="1"/>
</dbReference>
<dbReference type="CDD" id="cd09141">
    <property type="entry name" value="PLDc_vPLD1_2_yPLD_like_2"/>
    <property type="match status" value="1"/>
</dbReference>
<evidence type="ECO:0000259" key="16">
    <source>
        <dbReference type="PROSITE" id="PS51865"/>
    </source>
</evidence>
<dbReference type="GO" id="GO:0046872">
    <property type="term" value="F:metal ion binding"/>
    <property type="evidence" value="ECO:0007669"/>
    <property type="project" value="UniProtKB-KW"/>
</dbReference>
<evidence type="ECO:0000313" key="18">
    <source>
        <dbReference type="Proteomes" id="UP000663827"/>
    </source>
</evidence>
<keyword evidence="10" id="KW-0472">Membrane</keyword>
<name>A0A8H3DVZ2_9AGAM</name>
<dbReference type="InterPro" id="IPR024958">
    <property type="entry name" value="GRASP_PDZ"/>
</dbReference>
<dbReference type="GO" id="GO:0000139">
    <property type="term" value="C:Golgi membrane"/>
    <property type="evidence" value="ECO:0007669"/>
    <property type="project" value="UniProtKB-SubCell"/>
</dbReference>
<evidence type="ECO:0000256" key="1">
    <source>
        <dbReference type="ARBA" id="ARBA00000798"/>
    </source>
</evidence>
<evidence type="ECO:0000256" key="13">
    <source>
        <dbReference type="ARBA" id="ARBA00079280"/>
    </source>
</evidence>
<organism evidence="17 18">
    <name type="scientific">Rhizoctonia solani</name>
    <dbReference type="NCBI Taxonomy" id="456999"/>
    <lineage>
        <taxon>Eukaryota</taxon>
        <taxon>Fungi</taxon>
        <taxon>Dikarya</taxon>
        <taxon>Basidiomycota</taxon>
        <taxon>Agaricomycotina</taxon>
        <taxon>Agaricomycetes</taxon>
        <taxon>Cantharellales</taxon>
        <taxon>Ceratobasidiaceae</taxon>
        <taxon>Rhizoctonia</taxon>
    </lineage>
</organism>
<reference evidence="17" key="1">
    <citation type="submission" date="2021-01" db="EMBL/GenBank/DDBJ databases">
        <authorList>
            <person name="Kaushik A."/>
        </authorList>
    </citation>
    <scope>NUCLEOTIDE SEQUENCE</scope>
    <source>
        <strain evidence="17">AG5</strain>
    </source>
</reference>
<evidence type="ECO:0000256" key="9">
    <source>
        <dbReference type="ARBA" id="ARBA00023098"/>
    </source>
</evidence>
<comment type="caution">
    <text evidence="17">The sequence shown here is derived from an EMBL/GenBank/DDBJ whole genome shotgun (WGS) entry which is preliminary data.</text>
</comment>
<dbReference type="AlphaFoldDB" id="A0A8H3DVZ2"/>
<keyword evidence="14" id="KW-0479">Metal-binding</keyword>
<evidence type="ECO:0000256" key="2">
    <source>
        <dbReference type="ARBA" id="ARBA00004394"/>
    </source>
</evidence>
<dbReference type="GO" id="GO:0004630">
    <property type="term" value="F:phospholipase D activity"/>
    <property type="evidence" value="ECO:0007669"/>
    <property type="project" value="UniProtKB-EC"/>
</dbReference>
<keyword evidence="6" id="KW-0378">Hydrolase</keyword>
<feature type="binding site" evidence="14">
    <location>
        <position position="112"/>
    </location>
    <ligand>
        <name>Zn(2+)</name>
        <dbReference type="ChEBI" id="CHEBI:29105"/>
    </ligand>
</feature>
<evidence type="ECO:0000313" key="17">
    <source>
        <dbReference type="EMBL" id="CAE7099197.1"/>
    </source>
</evidence>
<evidence type="ECO:0000256" key="5">
    <source>
        <dbReference type="ARBA" id="ARBA00022737"/>
    </source>
</evidence>
<feature type="domain" description="PLD phosphodiesterase" evidence="15">
    <location>
        <begin position="452"/>
        <end position="479"/>
    </location>
</feature>
<evidence type="ECO:0000256" key="8">
    <source>
        <dbReference type="ARBA" id="ARBA00023034"/>
    </source>
</evidence>
<keyword evidence="7" id="KW-0442">Lipid degradation</keyword>
<dbReference type="InterPro" id="IPR036034">
    <property type="entry name" value="PDZ_sf"/>
</dbReference>
<keyword evidence="8" id="KW-0333">Golgi apparatus</keyword>
<accession>A0A8H3DVZ2</accession>
<sequence>MGASNSTSNAPPRRALHVLRVAPGSPAAETDISPYFDFLVGIKGLETVDLDLASLERVVEGREGREIELIVWSGKVSRMRVVKMTPTRKWSSGLPPPPDAKPSLLGLSMRLCNPEQALENVWHILDVHEGSPAESAGLVPYGDYIIGFSGGVLERESDFYELVEAHVDKPLRVYVYSFDFDNLREVVLVPNRMWGGQGLLGCGVGYGLLHRIPKDRSSLMPAEQEEEPEEAELFVPAGDGGGPWYGDRQANHGYYGWNYLLRVKNHSRKMPFLLPPPDFKPSELTEQGLTGTCELQICRSAGQWSLGTQSRIEHSIQNAYLKAIQLSEHFVYIENQFFITSTTVNDVVVENKIGDALVNRIIRAHHDKVKWRACIVIPLLPGFTFPIDHGEASAVRLIMECQNRTISRGPNSIFARLRKEALTCLSSQPDEYITFFSLRGWGKLADEVLTTEQVYIHAKCMVVDDRVVIIGSANINDRSQRGDRDSELAAVIRDTDMIDSRMAGKPFKVGRFAHTLRIRLMREHLGVDVDAMYQEDLMANQPKAREEDIQKWDPDHEQKLREEGVSRVKQSSALGNMDILSRDTVGQVAYGAEEIGLHKLGRLGHKLGA</sequence>
<dbReference type="InterPro" id="IPR007583">
    <property type="entry name" value="GRASP55_65"/>
</dbReference>